<name>A0ACC2AW89_DIPCM</name>
<evidence type="ECO:0000313" key="2">
    <source>
        <dbReference type="Proteomes" id="UP001162992"/>
    </source>
</evidence>
<comment type="caution">
    <text evidence="1">The sequence shown here is derived from an EMBL/GenBank/DDBJ whole genome shotgun (WGS) entry which is preliminary data.</text>
</comment>
<gene>
    <name evidence="1" type="ORF">O6H91_19G045900</name>
</gene>
<evidence type="ECO:0000313" key="1">
    <source>
        <dbReference type="EMBL" id="KAJ7521289.1"/>
    </source>
</evidence>
<protein>
    <submittedName>
        <fullName evidence="1">Uncharacterized protein</fullName>
    </submittedName>
</protein>
<reference evidence="2" key="1">
    <citation type="journal article" date="2024" name="Proc. Natl. Acad. Sci. U.S.A.">
        <title>Extraordinary preservation of gene collinearity over three hundred million years revealed in homosporous lycophytes.</title>
        <authorList>
            <person name="Li C."/>
            <person name="Wickell D."/>
            <person name="Kuo L.Y."/>
            <person name="Chen X."/>
            <person name="Nie B."/>
            <person name="Liao X."/>
            <person name="Peng D."/>
            <person name="Ji J."/>
            <person name="Jenkins J."/>
            <person name="Williams M."/>
            <person name="Shu S."/>
            <person name="Plott C."/>
            <person name="Barry K."/>
            <person name="Rajasekar S."/>
            <person name="Grimwood J."/>
            <person name="Han X."/>
            <person name="Sun S."/>
            <person name="Hou Z."/>
            <person name="He W."/>
            <person name="Dai G."/>
            <person name="Sun C."/>
            <person name="Schmutz J."/>
            <person name="Leebens-Mack J.H."/>
            <person name="Li F.W."/>
            <person name="Wang L."/>
        </authorList>
    </citation>
    <scope>NUCLEOTIDE SEQUENCE [LARGE SCALE GENOMIC DNA]</scope>
    <source>
        <strain evidence="2">cv. PW_Plant_1</strain>
    </source>
</reference>
<sequence length="278" mass="29967">MEDGLWDCQVCTFRNQGSHVLCSMCARLRPGIQRISNRYRPSPPDSLELYTADTNEGSTDIVESRRGSREQSPLCSLPRLLGSAVSGAVTGIFAIVGAITGAVTGALAGRATEGGLLRGAGLGAVAGAVLSVEFLEASRTFWFTERPPSRSSSSMGEFLDEILSGRFVQDQVGPSTPPHRQVNIDDMTYEELYEMFGPGDVGIKGASEASLQALPWHIIIENGQDIAGERSCCTICLQELLHGEAARSLPRCNHTFHKACVDEWLIQQGSCPVCRHAI</sequence>
<keyword evidence="2" id="KW-1185">Reference proteome</keyword>
<dbReference type="Proteomes" id="UP001162992">
    <property type="component" value="Chromosome 19"/>
</dbReference>
<organism evidence="1 2">
    <name type="scientific">Diphasiastrum complanatum</name>
    <name type="common">Issler's clubmoss</name>
    <name type="synonym">Lycopodium complanatum</name>
    <dbReference type="NCBI Taxonomy" id="34168"/>
    <lineage>
        <taxon>Eukaryota</taxon>
        <taxon>Viridiplantae</taxon>
        <taxon>Streptophyta</taxon>
        <taxon>Embryophyta</taxon>
        <taxon>Tracheophyta</taxon>
        <taxon>Lycopodiopsida</taxon>
        <taxon>Lycopodiales</taxon>
        <taxon>Lycopodiaceae</taxon>
        <taxon>Lycopodioideae</taxon>
        <taxon>Diphasiastrum</taxon>
    </lineage>
</organism>
<accession>A0ACC2AW89</accession>
<proteinExistence type="predicted"/>
<dbReference type="EMBL" id="CM055110">
    <property type="protein sequence ID" value="KAJ7521289.1"/>
    <property type="molecule type" value="Genomic_DNA"/>
</dbReference>